<evidence type="ECO:0000256" key="1">
    <source>
        <dbReference type="SAM" id="Phobius"/>
    </source>
</evidence>
<dbReference type="EMBL" id="FUZA01000002">
    <property type="protein sequence ID" value="SKB68349.1"/>
    <property type="molecule type" value="Genomic_DNA"/>
</dbReference>
<dbReference type="Proteomes" id="UP000190897">
    <property type="component" value="Unassembled WGS sequence"/>
</dbReference>
<evidence type="ECO:0000313" key="2">
    <source>
        <dbReference type="EMBL" id="SKB68349.1"/>
    </source>
</evidence>
<organism evidence="2 3">
    <name type="scientific">Dyadobacter psychrophilus</name>
    <dbReference type="NCBI Taxonomy" id="651661"/>
    <lineage>
        <taxon>Bacteria</taxon>
        <taxon>Pseudomonadati</taxon>
        <taxon>Bacteroidota</taxon>
        <taxon>Cytophagia</taxon>
        <taxon>Cytophagales</taxon>
        <taxon>Spirosomataceae</taxon>
        <taxon>Dyadobacter</taxon>
    </lineage>
</organism>
<dbReference type="RefSeq" id="WP_082214049.1">
    <property type="nucleotide sequence ID" value="NZ_FUZA01000002.1"/>
</dbReference>
<keyword evidence="1" id="KW-0812">Transmembrane</keyword>
<feature type="transmembrane region" description="Helical" evidence="1">
    <location>
        <begin position="6"/>
        <end position="31"/>
    </location>
</feature>
<keyword evidence="1" id="KW-0472">Membrane</keyword>
<name>A0A1T5D9K4_9BACT</name>
<keyword evidence="3" id="KW-1185">Reference proteome</keyword>
<evidence type="ECO:0000313" key="3">
    <source>
        <dbReference type="Proteomes" id="UP000190897"/>
    </source>
</evidence>
<dbReference type="OrthoDB" id="6286374at2"/>
<feature type="transmembrane region" description="Helical" evidence="1">
    <location>
        <begin position="247"/>
        <end position="265"/>
    </location>
</feature>
<protein>
    <submittedName>
        <fullName evidence="2">Uncharacterized protein</fullName>
    </submittedName>
</protein>
<keyword evidence="1" id="KW-1133">Transmembrane helix</keyword>
<feature type="transmembrane region" description="Helical" evidence="1">
    <location>
        <begin position="350"/>
        <end position="368"/>
    </location>
</feature>
<dbReference type="STRING" id="651661.SAMN05660293_01454"/>
<proteinExistence type="predicted"/>
<accession>A0A1T5D9K4</accession>
<sequence>MIGNVALDVVIGLVFIYLLYSLYATILMEIISSILGLRARNLCYALSRMLMDEDDLGSSGSNFLARLGTTITRFTGKSWNLKNPELYNKFFSQPSIKYLSSGGLGHRPSYLSAENFSKALIDSIKVDRVEVGELLKIQLGLRIWAITKEEEPTAGPEQLVIAGQIKKLLDQRNPDLVQFRTLLEQWYSGIPMDLEFDIALPSEQSDTIRQIESMLHDANNDLVKFKILLENWYNDTMERASGWFKQTTQAILILIGAGLAVGFDVDTIKIMKKLSKDTEAREQLVQMAIDFNARNEGLIQKMNNGKDTLRVENQLNTRLDSLSSIKQTLEADIQSARSMVVTPPSDDSSIFGYLLTILALSLGAPFWFDLLNKLVKLRTSSAAPARSGGEAGSIDSDVSNRNIINRVG</sequence>
<dbReference type="AlphaFoldDB" id="A0A1T5D9K4"/>
<reference evidence="3" key="1">
    <citation type="submission" date="2017-02" db="EMBL/GenBank/DDBJ databases">
        <authorList>
            <person name="Varghese N."/>
            <person name="Submissions S."/>
        </authorList>
    </citation>
    <scope>NUCLEOTIDE SEQUENCE [LARGE SCALE GENOMIC DNA]</scope>
    <source>
        <strain evidence="3">DSM 22270</strain>
    </source>
</reference>
<gene>
    <name evidence="2" type="ORF">SAMN05660293_01454</name>
</gene>